<dbReference type="Gene3D" id="3.40.30.10">
    <property type="entry name" value="Glutaredoxin"/>
    <property type="match status" value="1"/>
</dbReference>
<name>A0A4S8KJ99_DENBC</name>
<gene>
    <name evidence="2" type="ORF">K435DRAFT_787561</name>
</gene>
<dbReference type="OrthoDB" id="4951845at2759"/>
<dbReference type="EMBL" id="ML182015">
    <property type="protein sequence ID" value="THU75499.1"/>
    <property type="molecule type" value="Genomic_DNA"/>
</dbReference>
<keyword evidence="3" id="KW-1185">Reference proteome</keyword>
<dbReference type="Gene3D" id="1.20.1050.10">
    <property type="match status" value="1"/>
</dbReference>
<dbReference type="Proteomes" id="UP000297245">
    <property type="component" value="Unassembled WGS sequence"/>
</dbReference>
<sequence>MDDASNPIILYDIASAPPVIPFAPNPSKARYALNFKGVHYKTEWVNFPDIPSVRKKLGVETVLKHQDGSPFYTLPIIKDPSTDELVGDSLDIALYLDKTYPDHGPGPLFPPSTIGLHAAFNAQVDALFSKFNIILCLHGVRFKPETAEKSKAEFLRRAGKENWDDLTVRGEDRKRTLEAFQAELGNLAKFYNFEKDGPFLAGKDATYADFNVGGWLRFVKETMPESEWEQVRTWHDGLWGNLHQALEKYAEAK</sequence>
<dbReference type="InterPro" id="IPR036282">
    <property type="entry name" value="Glutathione-S-Trfase_C_sf"/>
</dbReference>
<dbReference type="InterPro" id="IPR054416">
    <property type="entry name" value="GST_UstS-like_C"/>
</dbReference>
<evidence type="ECO:0000313" key="2">
    <source>
        <dbReference type="EMBL" id="THU75499.1"/>
    </source>
</evidence>
<dbReference type="AlphaFoldDB" id="A0A4S8KJ99"/>
<dbReference type="InterPro" id="IPR004045">
    <property type="entry name" value="Glutathione_S-Trfase_N"/>
</dbReference>
<dbReference type="SUPFAM" id="SSF47616">
    <property type="entry name" value="GST C-terminal domain-like"/>
    <property type="match status" value="1"/>
</dbReference>
<accession>A0A4S8KJ99</accession>
<dbReference type="PROSITE" id="PS50404">
    <property type="entry name" value="GST_NTER"/>
    <property type="match status" value="1"/>
</dbReference>
<protein>
    <recommendedName>
        <fullName evidence="1">GST N-terminal domain-containing protein</fullName>
    </recommendedName>
</protein>
<dbReference type="SUPFAM" id="SSF52833">
    <property type="entry name" value="Thioredoxin-like"/>
    <property type="match status" value="1"/>
</dbReference>
<reference evidence="2 3" key="1">
    <citation type="journal article" date="2019" name="Nat. Ecol. Evol.">
        <title>Megaphylogeny resolves global patterns of mushroom evolution.</title>
        <authorList>
            <person name="Varga T."/>
            <person name="Krizsan K."/>
            <person name="Foldi C."/>
            <person name="Dima B."/>
            <person name="Sanchez-Garcia M."/>
            <person name="Sanchez-Ramirez S."/>
            <person name="Szollosi G.J."/>
            <person name="Szarkandi J.G."/>
            <person name="Papp V."/>
            <person name="Albert L."/>
            <person name="Andreopoulos W."/>
            <person name="Angelini C."/>
            <person name="Antonin V."/>
            <person name="Barry K.W."/>
            <person name="Bougher N.L."/>
            <person name="Buchanan P."/>
            <person name="Buyck B."/>
            <person name="Bense V."/>
            <person name="Catcheside P."/>
            <person name="Chovatia M."/>
            <person name="Cooper J."/>
            <person name="Damon W."/>
            <person name="Desjardin D."/>
            <person name="Finy P."/>
            <person name="Geml J."/>
            <person name="Haridas S."/>
            <person name="Hughes K."/>
            <person name="Justo A."/>
            <person name="Karasinski D."/>
            <person name="Kautmanova I."/>
            <person name="Kiss B."/>
            <person name="Kocsube S."/>
            <person name="Kotiranta H."/>
            <person name="LaButti K.M."/>
            <person name="Lechner B.E."/>
            <person name="Liimatainen K."/>
            <person name="Lipzen A."/>
            <person name="Lukacs Z."/>
            <person name="Mihaltcheva S."/>
            <person name="Morgado L.N."/>
            <person name="Niskanen T."/>
            <person name="Noordeloos M.E."/>
            <person name="Ohm R.A."/>
            <person name="Ortiz-Santana B."/>
            <person name="Ovrebo C."/>
            <person name="Racz N."/>
            <person name="Riley R."/>
            <person name="Savchenko A."/>
            <person name="Shiryaev A."/>
            <person name="Soop K."/>
            <person name="Spirin V."/>
            <person name="Szebenyi C."/>
            <person name="Tomsovsky M."/>
            <person name="Tulloss R.E."/>
            <person name="Uehling J."/>
            <person name="Grigoriev I.V."/>
            <person name="Vagvolgyi C."/>
            <person name="Papp T."/>
            <person name="Martin F.M."/>
            <person name="Miettinen O."/>
            <person name="Hibbett D.S."/>
            <person name="Nagy L.G."/>
        </authorList>
    </citation>
    <scope>NUCLEOTIDE SEQUENCE [LARGE SCALE GENOMIC DNA]</scope>
    <source>
        <strain evidence="2 3">CBS 962.96</strain>
    </source>
</reference>
<evidence type="ECO:0000259" key="1">
    <source>
        <dbReference type="PROSITE" id="PS50404"/>
    </source>
</evidence>
<dbReference type="CDD" id="cd03038">
    <property type="entry name" value="GST_N_etherase_LigE"/>
    <property type="match status" value="1"/>
</dbReference>
<evidence type="ECO:0000313" key="3">
    <source>
        <dbReference type="Proteomes" id="UP000297245"/>
    </source>
</evidence>
<dbReference type="InterPro" id="IPR036249">
    <property type="entry name" value="Thioredoxin-like_sf"/>
</dbReference>
<dbReference type="Pfam" id="PF13409">
    <property type="entry name" value="GST_N_2"/>
    <property type="match status" value="1"/>
</dbReference>
<proteinExistence type="predicted"/>
<organism evidence="2 3">
    <name type="scientific">Dendrothele bispora (strain CBS 962.96)</name>
    <dbReference type="NCBI Taxonomy" id="1314807"/>
    <lineage>
        <taxon>Eukaryota</taxon>
        <taxon>Fungi</taxon>
        <taxon>Dikarya</taxon>
        <taxon>Basidiomycota</taxon>
        <taxon>Agaricomycotina</taxon>
        <taxon>Agaricomycetes</taxon>
        <taxon>Agaricomycetidae</taxon>
        <taxon>Agaricales</taxon>
        <taxon>Agaricales incertae sedis</taxon>
        <taxon>Dendrothele</taxon>
    </lineage>
</organism>
<feature type="domain" description="GST N-terminal" evidence="1">
    <location>
        <begin position="13"/>
        <end position="104"/>
    </location>
</feature>
<dbReference type="Pfam" id="PF22041">
    <property type="entry name" value="GST_C_7"/>
    <property type="match status" value="1"/>
</dbReference>